<evidence type="ECO:0000313" key="19">
    <source>
        <dbReference type="Proteomes" id="UP000230750"/>
    </source>
</evidence>
<feature type="repeat" description="FG-GAP" evidence="12">
    <location>
        <begin position="33"/>
        <end position="94"/>
    </location>
</feature>
<feature type="repeat" description="FG-GAP" evidence="12">
    <location>
        <begin position="341"/>
        <end position="397"/>
    </location>
</feature>
<feature type="domain" description="Integrin alpha third immunoglobulin-like" evidence="17">
    <location>
        <begin position="763"/>
        <end position="951"/>
    </location>
</feature>
<evidence type="ECO:0000256" key="12">
    <source>
        <dbReference type="PROSITE-ProRule" id="PRU00803"/>
    </source>
</evidence>
<evidence type="ECO:0000256" key="7">
    <source>
        <dbReference type="ARBA" id="ARBA00022989"/>
    </source>
</evidence>
<comment type="subcellular location">
    <subcellularLocation>
        <location evidence="1 13">Membrane</location>
        <topology evidence="1 13">Single-pass type I membrane protein</topology>
    </subcellularLocation>
</comment>
<dbReference type="OrthoDB" id="5317514at2759"/>
<keyword evidence="6 13" id="KW-0130">Cell adhesion</keyword>
<dbReference type="InterPro" id="IPR013517">
    <property type="entry name" value="FG-GAP"/>
</dbReference>
<evidence type="ECO:0000256" key="5">
    <source>
        <dbReference type="ARBA" id="ARBA00022737"/>
    </source>
</evidence>
<feature type="compositionally biased region" description="Basic and acidic residues" evidence="14">
    <location>
        <begin position="841"/>
        <end position="851"/>
    </location>
</feature>
<dbReference type="Pfam" id="PF01839">
    <property type="entry name" value="FG-GAP"/>
    <property type="match status" value="2"/>
</dbReference>
<keyword evidence="19" id="KW-1185">Reference proteome</keyword>
<feature type="region of interest" description="Disordered" evidence="14">
    <location>
        <begin position="839"/>
        <end position="860"/>
    </location>
</feature>
<keyword evidence="11" id="KW-0325">Glycoprotein</keyword>
<dbReference type="Pfam" id="PF20805">
    <property type="entry name" value="Integrin_A_Ig_2"/>
    <property type="match status" value="1"/>
</dbReference>
<dbReference type="InterPro" id="IPR048286">
    <property type="entry name" value="Integrin_alpha_Ig-like_3"/>
</dbReference>
<dbReference type="SMART" id="SM00191">
    <property type="entry name" value="Int_alpha"/>
    <property type="match status" value="5"/>
</dbReference>
<dbReference type="InterPro" id="IPR013649">
    <property type="entry name" value="Integrin_alpha_Ig-like_1"/>
</dbReference>
<dbReference type="GO" id="GO:0033627">
    <property type="term" value="P:cell adhesion mediated by integrin"/>
    <property type="evidence" value="ECO:0007669"/>
    <property type="project" value="TreeGrafter"/>
</dbReference>
<evidence type="ECO:0000259" key="17">
    <source>
        <dbReference type="Pfam" id="PF20806"/>
    </source>
</evidence>
<organism evidence="18 19">
    <name type="scientific">Stichopus japonicus</name>
    <name type="common">Sea cucumber</name>
    <dbReference type="NCBI Taxonomy" id="307972"/>
    <lineage>
        <taxon>Eukaryota</taxon>
        <taxon>Metazoa</taxon>
        <taxon>Echinodermata</taxon>
        <taxon>Eleutherozoa</taxon>
        <taxon>Echinozoa</taxon>
        <taxon>Holothuroidea</taxon>
        <taxon>Aspidochirotacea</taxon>
        <taxon>Aspidochirotida</taxon>
        <taxon>Stichopodidae</taxon>
        <taxon>Apostichopus</taxon>
    </lineage>
</organism>
<feature type="region of interest" description="Disordered" evidence="14">
    <location>
        <begin position="971"/>
        <end position="994"/>
    </location>
</feature>
<gene>
    <name evidence="18" type="ORF">BSL78_19965</name>
</gene>
<accession>A0A2G8K582</accession>
<keyword evidence="5" id="KW-0677">Repeat</keyword>
<dbReference type="AlphaFoldDB" id="A0A2G8K582"/>
<dbReference type="Gene3D" id="2.130.10.130">
    <property type="entry name" value="Integrin alpha, N-terminal"/>
    <property type="match status" value="1"/>
</dbReference>
<dbReference type="EMBL" id="MRZV01000868">
    <property type="protein sequence ID" value="PIK43180.1"/>
    <property type="molecule type" value="Genomic_DNA"/>
</dbReference>
<dbReference type="Gene3D" id="2.60.40.1510">
    <property type="entry name" value="ntegrin, alpha v. Chain A, domain 3"/>
    <property type="match status" value="1"/>
</dbReference>
<dbReference type="PRINTS" id="PR01185">
    <property type="entry name" value="INTEGRINA"/>
</dbReference>
<evidence type="ECO:0000256" key="3">
    <source>
        <dbReference type="ARBA" id="ARBA00022692"/>
    </source>
</evidence>
<keyword evidence="3" id="KW-0812">Transmembrane</keyword>
<protein>
    <submittedName>
        <fullName evidence="18">Putative alphaP integrin isoform X1</fullName>
    </submittedName>
</protein>
<dbReference type="SUPFAM" id="SSF69318">
    <property type="entry name" value="Integrin alpha N-terminal domain"/>
    <property type="match status" value="1"/>
</dbReference>
<feature type="compositionally biased region" description="Acidic residues" evidence="14">
    <location>
        <begin position="981"/>
        <end position="994"/>
    </location>
</feature>
<dbReference type="GO" id="GO:0005178">
    <property type="term" value="F:integrin binding"/>
    <property type="evidence" value="ECO:0007669"/>
    <property type="project" value="TreeGrafter"/>
</dbReference>
<evidence type="ECO:0000256" key="11">
    <source>
        <dbReference type="ARBA" id="ARBA00023180"/>
    </source>
</evidence>
<keyword evidence="8 13" id="KW-0401">Integrin</keyword>
<evidence type="ECO:0000256" key="10">
    <source>
        <dbReference type="ARBA" id="ARBA00023170"/>
    </source>
</evidence>
<dbReference type="GO" id="GO:0007229">
    <property type="term" value="P:integrin-mediated signaling pathway"/>
    <property type="evidence" value="ECO:0007669"/>
    <property type="project" value="UniProtKB-KW"/>
</dbReference>
<dbReference type="SUPFAM" id="SSF69179">
    <property type="entry name" value="Integrin domains"/>
    <property type="match status" value="3"/>
</dbReference>
<dbReference type="Gene3D" id="2.60.40.1460">
    <property type="entry name" value="Integrin domains. Chain A, domain 2"/>
    <property type="match status" value="1"/>
</dbReference>
<name>A0A2G8K582_STIJA</name>
<comment type="similarity">
    <text evidence="2 13">Belongs to the integrin alpha chain family.</text>
</comment>
<feature type="domain" description="Integrin alpha first immunoglubulin-like" evidence="15">
    <location>
        <begin position="449"/>
        <end position="601"/>
    </location>
</feature>
<keyword evidence="9" id="KW-0472">Membrane</keyword>
<evidence type="ECO:0000259" key="16">
    <source>
        <dbReference type="Pfam" id="PF20805"/>
    </source>
</evidence>
<dbReference type="PANTHER" id="PTHR23220">
    <property type="entry name" value="INTEGRIN ALPHA"/>
    <property type="match status" value="1"/>
</dbReference>
<dbReference type="InterPro" id="IPR028994">
    <property type="entry name" value="Integrin_alpha_N"/>
</dbReference>
<feature type="repeat" description="FG-GAP" evidence="12">
    <location>
        <begin position="274"/>
        <end position="339"/>
    </location>
</feature>
<evidence type="ECO:0000256" key="6">
    <source>
        <dbReference type="ARBA" id="ARBA00022889"/>
    </source>
</evidence>
<dbReference type="Gene3D" id="2.60.40.1530">
    <property type="entry name" value="ntegrin, alpha v. Chain A, domain 4"/>
    <property type="match status" value="1"/>
</dbReference>
<dbReference type="Pfam" id="PF08441">
    <property type="entry name" value="Integrin_A_Ig_1"/>
    <property type="match status" value="1"/>
</dbReference>
<reference evidence="18 19" key="1">
    <citation type="journal article" date="2017" name="PLoS Biol.">
        <title>The sea cucumber genome provides insights into morphological evolution and visceral regeneration.</title>
        <authorList>
            <person name="Zhang X."/>
            <person name="Sun L."/>
            <person name="Yuan J."/>
            <person name="Sun Y."/>
            <person name="Gao Y."/>
            <person name="Zhang L."/>
            <person name="Li S."/>
            <person name="Dai H."/>
            <person name="Hamel J.F."/>
            <person name="Liu C."/>
            <person name="Yu Y."/>
            <person name="Liu S."/>
            <person name="Lin W."/>
            <person name="Guo K."/>
            <person name="Jin S."/>
            <person name="Xu P."/>
            <person name="Storey K.B."/>
            <person name="Huan P."/>
            <person name="Zhang T."/>
            <person name="Zhou Y."/>
            <person name="Zhang J."/>
            <person name="Lin C."/>
            <person name="Li X."/>
            <person name="Xing L."/>
            <person name="Huo D."/>
            <person name="Sun M."/>
            <person name="Wang L."/>
            <person name="Mercier A."/>
            <person name="Li F."/>
            <person name="Yang H."/>
            <person name="Xiang J."/>
        </authorList>
    </citation>
    <scope>NUCLEOTIDE SEQUENCE [LARGE SCALE GENOMIC DNA]</scope>
    <source>
        <strain evidence="18">Shaxun</strain>
        <tissue evidence="18">Muscle</tissue>
    </source>
</reference>
<dbReference type="InterPro" id="IPR013519">
    <property type="entry name" value="Int_alpha_beta-p"/>
</dbReference>
<sequence length="994" mass="109500">MANVKSRIFCLTLFVFNLFTFLTIVFGYNLDIHSPITVDATSSDTYFGFSADIHTEGSENMLIIGAPLQDNGIEGVSQSGAVYKCPLNPPYVDVTCTYLTLDISKGSASNKSHQWLGATVRSAGLNGVVMSCAPFYKAILPSYIAICGKCFISSENFEKKKNTIVCPAKTTDRRPPFIVGSGCQAGMDGDLTSEGKFILGTPGSYGHQGNIFVQTQSKTINAPEREMAFDGSLQGYAVGYGRFTGRGLSYVTGSPRAASLFGMVFIYKKGKVNNLKQIGSLIGEELGSYFGYSLAVADFNDDGFDDIVVGAPSFWNKAQNKINVGQIHVFYQNAARELPSDTKTVINGKVTNGRFGLSVTAIGDINDDGVNDVAVGAPYDGDGAVFIYHGRRGDKLNTLATQVLRPKDFGISFKSFGYFIRGGRDADNNTYPDLIVGDYTSDKVLVVRTRPIIRPLLQITFDPEAADLNNDNINIENETARVSVSGFKVTINMTYEGKGTPDTQNFSLEITVDSEKVKHRAEFYYEGSYTRMINLADRVISKDVEFSITLTAVLKDQIIDKVDPIVVQVVASPNTEINLPLGEIAPVVDGETRTLKKQIRIACSLAKTCFPNITLTVESDKSVLYMGDTSQLKLTVTVENSGDEAYESKLHVETHQALMLSAQTVIKSDLAIICKEQRSLSRVVCDLGNPLRGHTTIKFVMTFDIQSVPGDSPSLLTSFHVGSANSNPLENNNKTLEISLEPKIDVTLSGLANIDQVIYNDTDELLGDEIIHKYLVNNNGPGTIGNATLRVRWPMFIQDEEYLLYLTHVSLSNGGMCDVIKSSINPERLNLTTHTFPEENQEFRNETEGGRNRQRRNVEGNWSNYHEEEELPVAMTRTDLSETYVANCSREYDGCVLIECSLENVLKEETVILTIRSRTWSKTLSKENIFSWEIVSSASLDIHNLPYVAQPDIGLHETAMLGFFKRKKFDKDGIPATAPTDEADDENIEKEEPI</sequence>
<evidence type="ECO:0000256" key="9">
    <source>
        <dbReference type="ARBA" id="ARBA00023136"/>
    </source>
</evidence>
<evidence type="ECO:0000256" key="4">
    <source>
        <dbReference type="ARBA" id="ARBA00022729"/>
    </source>
</evidence>
<dbReference type="InterPro" id="IPR000413">
    <property type="entry name" value="Integrin_alpha"/>
</dbReference>
<dbReference type="STRING" id="307972.A0A2G8K582"/>
<evidence type="ECO:0000259" key="15">
    <source>
        <dbReference type="Pfam" id="PF08441"/>
    </source>
</evidence>
<dbReference type="Pfam" id="PF20806">
    <property type="entry name" value="Integrin_A_Ig_3"/>
    <property type="match status" value="1"/>
</dbReference>
<dbReference type="PROSITE" id="PS51470">
    <property type="entry name" value="FG_GAP"/>
    <property type="match status" value="3"/>
</dbReference>
<keyword evidence="7" id="KW-1133">Transmembrane helix</keyword>
<dbReference type="InterPro" id="IPR048285">
    <property type="entry name" value="Integrin_alpha_Ig-like_2"/>
</dbReference>
<evidence type="ECO:0000256" key="1">
    <source>
        <dbReference type="ARBA" id="ARBA00004479"/>
    </source>
</evidence>
<dbReference type="GO" id="GO:0098609">
    <property type="term" value="P:cell-cell adhesion"/>
    <property type="evidence" value="ECO:0007669"/>
    <property type="project" value="TreeGrafter"/>
</dbReference>
<keyword evidence="4" id="KW-0732">Signal</keyword>
<evidence type="ECO:0000256" key="8">
    <source>
        <dbReference type="ARBA" id="ARBA00023037"/>
    </source>
</evidence>
<proteinExistence type="inferred from homology"/>
<evidence type="ECO:0000256" key="14">
    <source>
        <dbReference type="SAM" id="MobiDB-lite"/>
    </source>
</evidence>
<evidence type="ECO:0000256" key="2">
    <source>
        <dbReference type="ARBA" id="ARBA00008054"/>
    </source>
</evidence>
<dbReference type="GO" id="GO:0008305">
    <property type="term" value="C:integrin complex"/>
    <property type="evidence" value="ECO:0007669"/>
    <property type="project" value="InterPro"/>
</dbReference>
<dbReference type="Proteomes" id="UP000230750">
    <property type="component" value="Unassembled WGS sequence"/>
</dbReference>
<evidence type="ECO:0000313" key="18">
    <source>
        <dbReference type="EMBL" id="PIK43180.1"/>
    </source>
</evidence>
<evidence type="ECO:0000256" key="13">
    <source>
        <dbReference type="RuleBase" id="RU003762"/>
    </source>
</evidence>
<feature type="domain" description="Integrin alpha second immunoglobulin-like" evidence="16">
    <location>
        <begin position="603"/>
        <end position="738"/>
    </location>
</feature>
<dbReference type="GO" id="GO:0007160">
    <property type="term" value="P:cell-matrix adhesion"/>
    <property type="evidence" value="ECO:0007669"/>
    <property type="project" value="TreeGrafter"/>
</dbReference>
<dbReference type="InterPro" id="IPR032695">
    <property type="entry name" value="Integrin_dom_sf"/>
</dbReference>
<comment type="caution">
    <text evidence="18">The sequence shown here is derived from an EMBL/GenBank/DDBJ whole genome shotgun (WGS) entry which is preliminary data.</text>
</comment>
<dbReference type="GO" id="GO:0009897">
    <property type="term" value="C:external side of plasma membrane"/>
    <property type="evidence" value="ECO:0007669"/>
    <property type="project" value="TreeGrafter"/>
</dbReference>
<keyword evidence="10 13" id="KW-0675">Receptor</keyword>
<dbReference type="PANTHER" id="PTHR23220:SF133">
    <property type="entry name" value="INTEGRIN ALPHA-PS2"/>
    <property type="match status" value="1"/>
</dbReference>